<dbReference type="EMBL" id="JBHMEP010000001">
    <property type="protein sequence ID" value="MFB9134257.1"/>
    <property type="molecule type" value="Genomic_DNA"/>
</dbReference>
<dbReference type="Proteomes" id="UP001589645">
    <property type="component" value="Unassembled WGS sequence"/>
</dbReference>
<name>A0ABV5HJ53_9VIBR</name>
<reference evidence="1 2" key="1">
    <citation type="submission" date="2024-09" db="EMBL/GenBank/DDBJ databases">
        <authorList>
            <person name="Sun Q."/>
            <person name="Mori K."/>
        </authorList>
    </citation>
    <scope>NUCLEOTIDE SEQUENCE [LARGE SCALE GENOMIC DNA]</scope>
    <source>
        <strain evidence="1 2">CECT 8064</strain>
    </source>
</reference>
<accession>A0ABV5HJ53</accession>
<keyword evidence="2" id="KW-1185">Reference proteome</keyword>
<dbReference type="Pfam" id="PF10758">
    <property type="entry name" value="DUF2586"/>
    <property type="match status" value="1"/>
</dbReference>
<gene>
    <name evidence="1" type="ORF">ACFFUV_04640</name>
</gene>
<dbReference type="RefSeq" id="WP_390190072.1">
    <property type="nucleotide sequence ID" value="NZ_JBHMEP010000001.1"/>
</dbReference>
<dbReference type="InterPro" id="IPR019694">
    <property type="entry name" value="Phage_HP1_Orf23"/>
</dbReference>
<evidence type="ECO:0000313" key="2">
    <source>
        <dbReference type="Proteomes" id="UP001589645"/>
    </source>
</evidence>
<proteinExistence type="predicted"/>
<sequence length="371" mass="40790">MAWPTVIIKILNLMNGPIAGVEHHFLFVGFGAVQGAERNLIMVDATTDLDDALAQANASLLATVTAAQLNGKSEWTAGVMIIDEKDNWQDAVFKANETSSFEAFVLDFPAADKALLESAVALRTELKSKLARETFAICCLPEIDRSEDGQSWAQWLAKIVAIPKDIASEYITVVPRVHADGSTLGKYCGRLANQEVSIADSPARVKTGSVLGSTDLLTDKDDKALELSVLRTLEENRIAVPMWYPDYPGQYWTTGRTLDAPGGDYQDIRHIRVAMKAARKVRVRAIARIADREFNSTPASEASAKLYFTQDLRQMAVVTKIGDYEFPGEIKPPEDGDITITWASNEEVEILLAVQPYECPVKITIGIMIKQ</sequence>
<protein>
    <submittedName>
        <fullName evidence="1">DUF2586 domain-containing protein</fullName>
    </submittedName>
</protein>
<comment type="caution">
    <text evidence="1">The sequence shown here is derived from an EMBL/GenBank/DDBJ whole genome shotgun (WGS) entry which is preliminary data.</text>
</comment>
<organism evidence="1 2">
    <name type="scientific">Vibrio olivae</name>
    <dbReference type="NCBI Taxonomy" id="1243002"/>
    <lineage>
        <taxon>Bacteria</taxon>
        <taxon>Pseudomonadati</taxon>
        <taxon>Pseudomonadota</taxon>
        <taxon>Gammaproteobacteria</taxon>
        <taxon>Vibrionales</taxon>
        <taxon>Vibrionaceae</taxon>
        <taxon>Vibrio</taxon>
    </lineage>
</organism>
<evidence type="ECO:0000313" key="1">
    <source>
        <dbReference type="EMBL" id="MFB9134257.1"/>
    </source>
</evidence>